<evidence type="ECO:0000256" key="3">
    <source>
        <dbReference type="ARBA" id="ARBA00011245"/>
    </source>
</evidence>
<evidence type="ECO:0000256" key="7">
    <source>
        <dbReference type="ARBA" id="ARBA00022741"/>
    </source>
</evidence>
<evidence type="ECO:0000256" key="11">
    <source>
        <dbReference type="ARBA" id="ARBA00023146"/>
    </source>
</evidence>
<evidence type="ECO:0000256" key="12">
    <source>
        <dbReference type="ARBA" id="ARBA00047398"/>
    </source>
</evidence>
<dbReference type="Gene3D" id="1.20.120.1910">
    <property type="entry name" value="Cysteine-tRNA ligase, C-terminal anti-codon recognition domain"/>
    <property type="match status" value="1"/>
</dbReference>
<evidence type="ECO:0000313" key="15">
    <source>
        <dbReference type="EMBL" id="GBR76430.1"/>
    </source>
</evidence>
<dbReference type="Proteomes" id="UP000275925">
    <property type="component" value="Unassembled WGS sequence"/>
</dbReference>
<feature type="domain" description="Cysteinyl-tRNA synthetase class Ia DALR" evidence="14">
    <location>
        <begin position="383"/>
        <end position="438"/>
    </location>
</feature>
<keyword evidence="7 13" id="KW-0547">Nucleotide-binding</keyword>
<dbReference type="SUPFAM" id="SSF52374">
    <property type="entry name" value="Nucleotidylyl transferase"/>
    <property type="match status" value="1"/>
</dbReference>
<dbReference type="NCBIfam" id="TIGR00435">
    <property type="entry name" value="cysS"/>
    <property type="match status" value="1"/>
</dbReference>
<organism evidence="15 16">
    <name type="scientific">Candidatus Termititenax persephonae</name>
    <dbReference type="NCBI Taxonomy" id="2218525"/>
    <lineage>
        <taxon>Bacteria</taxon>
        <taxon>Bacillati</taxon>
        <taxon>Candidatus Margulisiibacteriota</taxon>
        <taxon>Candidatus Termititenacia</taxon>
        <taxon>Candidatus Termititenacales</taxon>
        <taxon>Candidatus Termititenacaceae</taxon>
        <taxon>Candidatus Termititenax</taxon>
    </lineage>
</organism>
<dbReference type="SMART" id="SM00840">
    <property type="entry name" value="DALR_2"/>
    <property type="match status" value="1"/>
</dbReference>
<feature type="binding site" evidence="13">
    <location>
        <position position="207"/>
    </location>
    <ligand>
        <name>Zn(2+)</name>
        <dbReference type="ChEBI" id="CHEBI:29105"/>
    </ligand>
</feature>
<keyword evidence="6 13" id="KW-0479">Metal-binding</keyword>
<dbReference type="InterPro" id="IPR015273">
    <property type="entry name" value="Cys-tRNA-synt_Ia_DALR"/>
</dbReference>
<evidence type="ECO:0000256" key="9">
    <source>
        <dbReference type="ARBA" id="ARBA00022840"/>
    </source>
</evidence>
<sequence>MQVYNTLNRRKENFAPLNPAEVNMYVCGVTVYDYCHLGHARAYIVFDMIRRYLLHQGYQVNYIQNFTDIDDKIIRKASESGQSQQEITEKFIREYFTDFDRLGILRATDYPKATEHIPDIIELIGTLVRKGHAYAVNGDVYYDVASFAQYGKLSGRRLDDNEAGARVAVDDAKKNPLDFALWKAAKPGEPSWPSPWGDGRPGWHIECSVMSMKKLGKSFDIHGGGQDLIFPHHENEIAQSEAATGQPYVKYWLHNGFVNINNEKMSKSLGNFSTIRDILQKYDPEILRFYVLSTHYRSPINFSEEQLVEAQKGLAKLYQAVWENTRQTAPQSPAATTAQSAPQAAQPIATAADPASCAEKSALASLAKGSRELVSEYVSFEKEFTDYMDDDFNSAGALGVLFNLATVANRDRSPQAAILLKKLGGILGLLQAEKKSAEIPAEITVLAEQRLAAKKNKDFASADKLRAEITAQGYAIKDTAQGFIINKI</sequence>
<dbReference type="GO" id="GO:0004817">
    <property type="term" value="F:cysteine-tRNA ligase activity"/>
    <property type="evidence" value="ECO:0007669"/>
    <property type="project" value="UniProtKB-UniRule"/>
</dbReference>
<evidence type="ECO:0000259" key="14">
    <source>
        <dbReference type="SMART" id="SM00840"/>
    </source>
</evidence>
<dbReference type="GO" id="GO:0005524">
    <property type="term" value="F:ATP binding"/>
    <property type="evidence" value="ECO:0007669"/>
    <property type="project" value="UniProtKB-UniRule"/>
</dbReference>
<dbReference type="InterPro" id="IPR032678">
    <property type="entry name" value="tRNA-synt_1_cat_dom"/>
</dbReference>
<feature type="short sequence motif" description="'KMSKS' region" evidence="13">
    <location>
        <begin position="264"/>
        <end position="268"/>
    </location>
</feature>
<gene>
    <name evidence="13 15" type="primary">cysS</name>
    <name evidence="15" type="ORF">NO2_0974</name>
</gene>
<dbReference type="EC" id="6.1.1.16" evidence="13"/>
<dbReference type="CDD" id="cd00672">
    <property type="entry name" value="CysRS_core"/>
    <property type="match status" value="1"/>
</dbReference>
<feature type="binding site" evidence="13">
    <location>
        <position position="232"/>
    </location>
    <ligand>
        <name>Zn(2+)</name>
        <dbReference type="ChEBI" id="CHEBI:29105"/>
    </ligand>
</feature>
<protein>
    <recommendedName>
        <fullName evidence="13">Cysteine--tRNA ligase</fullName>
        <ecNumber evidence="13">6.1.1.16</ecNumber>
    </recommendedName>
    <alternativeName>
        <fullName evidence="13">Cysteinyl-tRNA synthetase</fullName>
        <shortName evidence="13">CysRS</shortName>
    </alternativeName>
</protein>
<evidence type="ECO:0000256" key="13">
    <source>
        <dbReference type="HAMAP-Rule" id="MF_00041"/>
    </source>
</evidence>
<dbReference type="GO" id="GO:0008270">
    <property type="term" value="F:zinc ion binding"/>
    <property type="evidence" value="ECO:0007669"/>
    <property type="project" value="UniProtKB-UniRule"/>
</dbReference>
<dbReference type="FunFam" id="3.40.50.620:FF:000009">
    <property type="entry name" value="Cysteine--tRNA ligase"/>
    <property type="match status" value="1"/>
</dbReference>
<evidence type="ECO:0000256" key="1">
    <source>
        <dbReference type="ARBA" id="ARBA00004496"/>
    </source>
</evidence>
<keyword evidence="4 13" id="KW-0963">Cytoplasm</keyword>
<feature type="binding site" evidence="13">
    <location>
        <position position="27"/>
    </location>
    <ligand>
        <name>Zn(2+)</name>
        <dbReference type="ChEBI" id="CHEBI:29105"/>
    </ligand>
</feature>
<keyword evidence="5 13" id="KW-0436">Ligase</keyword>
<feature type="binding site" evidence="13">
    <location>
        <position position="267"/>
    </location>
    <ligand>
        <name>ATP</name>
        <dbReference type="ChEBI" id="CHEBI:30616"/>
    </ligand>
</feature>
<accession>A0A388TH17</accession>
<dbReference type="InterPro" id="IPR015803">
    <property type="entry name" value="Cys-tRNA-ligase"/>
</dbReference>
<dbReference type="PANTHER" id="PTHR10890:SF3">
    <property type="entry name" value="CYSTEINE--TRNA LIGASE, CYTOPLASMIC"/>
    <property type="match status" value="1"/>
</dbReference>
<comment type="cofactor">
    <cofactor evidence="13">
        <name>Zn(2+)</name>
        <dbReference type="ChEBI" id="CHEBI:29105"/>
    </cofactor>
    <text evidence="13">Binds 1 zinc ion per subunit.</text>
</comment>
<comment type="subcellular location">
    <subcellularLocation>
        <location evidence="1 13">Cytoplasm</location>
    </subcellularLocation>
</comment>
<comment type="catalytic activity">
    <reaction evidence="12 13">
        <text>tRNA(Cys) + L-cysteine + ATP = L-cysteinyl-tRNA(Cys) + AMP + diphosphate</text>
        <dbReference type="Rhea" id="RHEA:17773"/>
        <dbReference type="Rhea" id="RHEA-COMP:9661"/>
        <dbReference type="Rhea" id="RHEA-COMP:9679"/>
        <dbReference type="ChEBI" id="CHEBI:30616"/>
        <dbReference type="ChEBI" id="CHEBI:33019"/>
        <dbReference type="ChEBI" id="CHEBI:35235"/>
        <dbReference type="ChEBI" id="CHEBI:78442"/>
        <dbReference type="ChEBI" id="CHEBI:78517"/>
        <dbReference type="ChEBI" id="CHEBI:456215"/>
        <dbReference type="EC" id="6.1.1.16"/>
    </reaction>
</comment>
<dbReference type="PRINTS" id="PR00983">
    <property type="entry name" value="TRNASYNTHCYS"/>
</dbReference>
<evidence type="ECO:0000256" key="6">
    <source>
        <dbReference type="ARBA" id="ARBA00022723"/>
    </source>
</evidence>
<dbReference type="EMBL" id="BGZO01000027">
    <property type="protein sequence ID" value="GBR76430.1"/>
    <property type="molecule type" value="Genomic_DNA"/>
</dbReference>
<evidence type="ECO:0000256" key="2">
    <source>
        <dbReference type="ARBA" id="ARBA00005594"/>
    </source>
</evidence>
<evidence type="ECO:0000256" key="8">
    <source>
        <dbReference type="ARBA" id="ARBA00022833"/>
    </source>
</evidence>
<dbReference type="SUPFAM" id="SSF47323">
    <property type="entry name" value="Anticodon-binding domain of a subclass of class I aminoacyl-tRNA synthetases"/>
    <property type="match status" value="1"/>
</dbReference>
<dbReference type="PANTHER" id="PTHR10890">
    <property type="entry name" value="CYSTEINYL-TRNA SYNTHETASE"/>
    <property type="match status" value="1"/>
</dbReference>
<dbReference type="InterPro" id="IPR009080">
    <property type="entry name" value="tRNAsynth_Ia_anticodon-bd"/>
</dbReference>
<dbReference type="InterPro" id="IPR024909">
    <property type="entry name" value="Cys-tRNA/MSH_ligase"/>
</dbReference>
<evidence type="ECO:0000256" key="10">
    <source>
        <dbReference type="ARBA" id="ARBA00022917"/>
    </source>
</evidence>
<keyword evidence="10 13" id="KW-0648">Protein biosynthesis</keyword>
<dbReference type="GO" id="GO:0005829">
    <property type="term" value="C:cytosol"/>
    <property type="evidence" value="ECO:0007669"/>
    <property type="project" value="TreeGrafter"/>
</dbReference>
<dbReference type="Pfam" id="PF09190">
    <property type="entry name" value="DALR_2"/>
    <property type="match status" value="1"/>
</dbReference>
<comment type="similarity">
    <text evidence="2 13">Belongs to the class-I aminoacyl-tRNA synthetase family.</text>
</comment>
<evidence type="ECO:0000256" key="4">
    <source>
        <dbReference type="ARBA" id="ARBA00022490"/>
    </source>
</evidence>
<keyword evidence="11 13" id="KW-0030">Aminoacyl-tRNA synthetase</keyword>
<dbReference type="Gene3D" id="3.40.50.620">
    <property type="entry name" value="HUPs"/>
    <property type="match status" value="1"/>
</dbReference>
<dbReference type="AlphaFoldDB" id="A0A388TH17"/>
<keyword evidence="9 13" id="KW-0067">ATP-binding</keyword>
<proteinExistence type="inferred from homology"/>
<dbReference type="GO" id="GO:0006423">
    <property type="term" value="P:cysteinyl-tRNA aminoacylation"/>
    <property type="evidence" value="ECO:0007669"/>
    <property type="project" value="UniProtKB-UniRule"/>
</dbReference>
<comment type="subunit">
    <text evidence="3 13">Monomer.</text>
</comment>
<comment type="caution">
    <text evidence="15">The sequence shown here is derived from an EMBL/GenBank/DDBJ whole genome shotgun (WGS) entry which is preliminary data.</text>
</comment>
<evidence type="ECO:0000313" key="16">
    <source>
        <dbReference type="Proteomes" id="UP000275925"/>
    </source>
</evidence>
<dbReference type="HAMAP" id="MF_00041">
    <property type="entry name" value="Cys_tRNA_synth"/>
    <property type="match status" value="1"/>
</dbReference>
<dbReference type="Pfam" id="PF01406">
    <property type="entry name" value="tRNA-synt_1e"/>
    <property type="match status" value="1"/>
</dbReference>
<keyword evidence="16" id="KW-1185">Reference proteome</keyword>
<feature type="short sequence motif" description="'HIGH' region" evidence="13">
    <location>
        <begin position="29"/>
        <end position="39"/>
    </location>
</feature>
<feature type="binding site" evidence="13">
    <location>
        <position position="236"/>
    </location>
    <ligand>
        <name>Zn(2+)</name>
        <dbReference type="ChEBI" id="CHEBI:29105"/>
    </ligand>
</feature>
<reference evidence="15 16" key="1">
    <citation type="journal article" date="2019" name="ISME J.">
        <title>Genome analyses of uncultured TG2/ZB3 bacteria in 'Margulisbacteria' specifically attached to ectosymbiotic spirochetes of protists in the termite gut.</title>
        <authorList>
            <person name="Utami Y.D."/>
            <person name="Kuwahara H."/>
            <person name="Igai K."/>
            <person name="Murakami T."/>
            <person name="Sugaya K."/>
            <person name="Morikawa T."/>
            <person name="Nagura Y."/>
            <person name="Yuki M."/>
            <person name="Deevong P."/>
            <person name="Inoue T."/>
            <person name="Kihara K."/>
            <person name="Lo N."/>
            <person name="Yamada A."/>
            <person name="Ohkuma M."/>
            <person name="Hongoh Y."/>
        </authorList>
    </citation>
    <scope>NUCLEOTIDE SEQUENCE [LARGE SCALE GENOMIC DNA]</scope>
    <source>
        <strain evidence="15">NkOx7-02</strain>
    </source>
</reference>
<name>A0A388TH17_9BACT</name>
<keyword evidence="8 13" id="KW-0862">Zinc</keyword>
<evidence type="ECO:0000256" key="5">
    <source>
        <dbReference type="ARBA" id="ARBA00022598"/>
    </source>
</evidence>
<dbReference type="InterPro" id="IPR014729">
    <property type="entry name" value="Rossmann-like_a/b/a_fold"/>
</dbReference>